<gene>
    <name evidence="1" type="ORF">PHYBOEH_005586</name>
</gene>
<dbReference type="OrthoDB" id="418495at2759"/>
<organism evidence="1 2">
    <name type="scientific">Phytophthora boehmeriae</name>
    <dbReference type="NCBI Taxonomy" id="109152"/>
    <lineage>
        <taxon>Eukaryota</taxon>
        <taxon>Sar</taxon>
        <taxon>Stramenopiles</taxon>
        <taxon>Oomycota</taxon>
        <taxon>Peronosporomycetes</taxon>
        <taxon>Peronosporales</taxon>
        <taxon>Peronosporaceae</taxon>
        <taxon>Phytophthora</taxon>
    </lineage>
</organism>
<sequence>MKRSAQTVKRQMRSMATSLALVATLGAMYRRSDIMEGLASWVTGLVFPSGDITLSKLLWLAVGLTLACVHLQDFVCNTIAIVHLWQTSSLRHQLFLVDEYSRRTNAIALLTDKQQRLEVETQQFQGQVAIATTGESIGVQVQGRFTRPVPVNSKLFVALELPVEARDVGVAHGAAQCYYVEEYCVVAAT</sequence>
<dbReference type="EMBL" id="JAGDFL010000294">
    <property type="protein sequence ID" value="KAG7394153.1"/>
    <property type="molecule type" value="Genomic_DNA"/>
</dbReference>
<protein>
    <submittedName>
        <fullName evidence="1">Uncharacterized protein</fullName>
    </submittedName>
</protein>
<comment type="caution">
    <text evidence="1">The sequence shown here is derived from an EMBL/GenBank/DDBJ whole genome shotgun (WGS) entry which is preliminary data.</text>
</comment>
<evidence type="ECO:0000313" key="1">
    <source>
        <dbReference type="EMBL" id="KAG7394153.1"/>
    </source>
</evidence>
<accession>A0A8T1WQE0</accession>
<reference evidence="1" key="1">
    <citation type="submission" date="2021-02" db="EMBL/GenBank/DDBJ databases">
        <authorList>
            <person name="Palmer J.M."/>
        </authorList>
    </citation>
    <scope>NUCLEOTIDE SEQUENCE</scope>
    <source>
        <strain evidence="1">SCRP23</strain>
    </source>
</reference>
<dbReference type="AlphaFoldDB" id="A0A8T1WQE0"/>
<name>A0A8T1WQE0_9STRA</name>
<proteinExistence type="predicted"/>
<dbReference type="Proteomes" id="UP000693981">
    <property type="component" value="Unassembled WGS sequence"/>
</dbReference>
<evidence type="ECO:0000313" key="2">
    <source>
        <dbReference type="Proteomes" id="UP000693981"/>
    </source>
</evidence>
<keyword evidence="2" id="KW-1185">Reference proteome</keyword>